<dbReference type="SUPFAM" id="SSF55486">
    <property type="entry name" value="Metalloproteases ('zincins'), catalytic domain"/>
    <property type="match status" value="1"/>
</dbReference>
<dbReference type="InterPro" id="IPR036436">
    <property type="entry name" value="Disintegrin_dom_sf"/>
</dbReference>
<dbReference type="CDD" id="cd04269">
    <property type="entry name" value="ZnMc_adamalysin_II_like"/>
    <property type="match status" value="1"/>
</dbReference>
<dbReference type="SUPFAM" id="SSF57552">
    <property type="entry name" value="Blood coagulation inhibitor (disintegrin)"/>
    <property type="match status" value="1"/>
</dbReference>
<evidence type="ECO:0000259" key="3">
    <source>
        <dbReference type="PROSITE" id="PS50214"/>
    </source>
</evidence>
<dbReference type="Gene3D" id="3.40.390.10">
    <property type="entry name" value="Collagenase (Catalytic Domain)"/>
    <property type="match status" value="1"/>
</dbReference>
<dbReference type="GO" id="GO:0006508">
    <property type="term" value="P:proteolysis"/>
    <property type="evidence" value="ECO:0007669"/>
    <property type="project" value="InterPro"/>
</dbReference>
<dbReference type="InterPro" id="IPR034027">
    <property type="entry name" value="Reprolysin_adamalysin"/>
</dbReference>
<feature type="domain" description="Peptidase M12B" evidence="4">
    <location>
        <begin position="1"/>
        <end position="185"/>
    </location>
</feature>
<feature type="non-terminal residue" evidence="5">
    <location>
        <position position="386"/>
    </location>
</feature>
<dbReference type="InterPro" id="IPR018358">
    <property type="entry name" value="Disintegrin_CS"/>
</dbReference>
<dbReference type="FunFam" id="4.10.70.10:FF:000001">
    <property type="entry name" value="Disintegrin and metalloproteinase domain-containing protein 22"/>
    <property type="match status" value="1"/>
</dbReference>
<dbReference type="Gene3D" id="4.10.70.10">
    <property type="entry name" value="Disintegrin domain"/>
    <property type="match status" value="1"/>
</dbReference>
<reference evidence="5 6" key="1">
    <citation type="submission" date="2019-09" db="EMBL/GenBank/DDBJ databases">
        <title>Bird 10,000 Genomes (B10K) Project - Family phase.</title>
        <authorList>
            <person name="Zhang G."/>
        </authorList>
    </citation>
    <scope>NUCLEOTIDE SEQUENCE [LARGE SCALE GENOMIC DNA]</scope>
    <source>
        <strain evidence="5">B10K-DU-001-24</strain>
        <tissue evidence="5">Muscle</tissue>
    </source>
</reference>
<evidence type="ECO:0000256" key="2">
    <source>
        <dbReference type="PROSITE-ProRule" id="PRU00276"/>
    </source>
</evidence>
<name>A0A7K9C9Q0_9PICI</name>
<dbReference type="InterPro" id="IPR001762">
    <property type="entry name" value="Disintegrin_dom"/>
</dbReference>
<dbReference type="GO" id="GO:0007339">
    <property type="term" value="P:binding of sperm to zona pellucida"/>
    <property type="evidence" value="ECO:0007669"/>
    <property type="project" value="TreeGrafter"/>
</dbReference>
<comment type="caution">
    <text evidence="2">Lacks conserved residue(s) required for the propagation of feature annotation.</text>
</comment>
<dbReference type="PROSITE" id="PS50214">
    <property type="entry name" value="DISINTEGRIN_2"/>
    <property type="match status" value="1"/>
</dbReference>
<keyword evidence="1 2" id="KW-1015">Disulfide bond</keyword>
<feature type="non-terminal residue" evidence="5">
    <location>
        <position position="1"/>
    </location>
</feature>
<gene>
    <name evidence="5" type="primary">Adam32</name>
    <name evidence="5" type="ORF">PSIHAE_R01156</name>
</gene>
<dbReference type="Pfam" id="PF00200">
    <property type="entry name" value="Disintegrin"/>
    <property type="match status" value="1"/>
</dbReference>
<dbReference type="OrthoDB" id="5951731at2759"/>
<sequence>YTYMGENMNTAAQKIIQAFNLVNSMFHPLNLTILLSSLEVWTQENKISTALEAHELQPHFVQWKQLHRAQPADDLALLLLYKAQAALMGATMQGTACQKDDAGVVAVYQRSMTLESFSVLLTQLLGHSLGMSYDDANHCHCHRHSCVMSRTALLTGGTKDFSNCSIKDFETFLKEKGSSCLFSRSRWRRPSPRMAMCGNGVVEPGEQCDCGTKEACSKDKCCTKTCHFKPGVKCSSGACCRDCQFEHQSSPCRPAADAECDLPDVCTGSSASCPPDRYVQDGHSCAGGSGYCYQGRCRSAELQCQMLYGRGSKNAPTVCYEELNSQKDRFGHCGFQPRRGYRSCNWRDLKCGKLICTYPSSTPFPSQAAAVVYARVRQHLCVSLDY</sequence>
<dbReference type="InterPro" id="IPR006586">
    <property type="entry name" value="ADAM_Cys-rich"/>
</dbReference>
<dbReference type="EMBL" id="VWZI01015783">
    <property type="protein sequence ID" value="NXG49354.1"/>
    <property type="molecule type" value="Genomic_DNA"/>
</dbReference>
<dbReference type="GO" id="GO:0005886">
    <property type="term" value="C:plasma membrane"/>
    <property type="evidence" value="ECO:0007669"/>
    <property type="project" value="TreeGrafter"/>
</dbReference>
<evidence type="ECO:0000256" key="1">
    <source>
        <dbReference type="ARBA" id="ARBA00023157"/>
    </source>
</evidence>
<evidence type="ECO:0000313" key="6">
    <source>
        <dbReference type="Proteomes" id="UP000574528"/>
    </source>
</evidence>
<dbReference type="SMART" id="SM00608">
    <property type="entry name" value="ACR"/>
    <property type="match status" value="1"/>
</dbReference>
<dbReference type="Pfam" id="PF01421">
    <property type="entry name" value="Reprolysin"/>
    <property type="match status" value="1"/>
</dbReference>
<dbReference type="InterPro" id="IPR024079">
    <property type="entry name" value="MetalloPept_cat_dom_sf"/>
</dbReference>
<proteinExistence type="predicted"/>
<dbReference type="PANTHER" id="PTHR11905">
    <property type="entry name" value="ADAM A DISINTEGRIN AND METALLOPROTEASE DOMAIN"/>
    <property type="match status" value="1"/>
</dbReference>
<dbReference type="PANTHER" id="PTHR11905:SF158">
    <property type="entry name" value="DISINTEGRIN AND METALLOPROTEINASE DOMAIN-CONTAINING PROTEIN 18"/>
    <property type="match status" value="1"/>
</dbReference>
<protein>
    <submittedName>
        <fullName evidence="5">ADA32 protein</fullName>
    </submittedName>
</protein>
<dbReference type="SMART" id="SM00050">
    <property type="entry name" value="DISIN"/>
    <property type="match status" value="1"/>
</dbReference>
<comment type="caution">
    <text evidence="5">The sequence shown here is derived from an EMBL/GenBank/DDBJ whole genome shotgun (WGS) entry which is preliminary data.</text>
</comment>
<dbReference type="PROSITE" id="PS50215">
    <property type="entry name" value="ADAM_MEPRO"/>
    <property type="match status" value="1"/>
</dbReference>
<evidence type="ECO:0000259" key="4">
    <source>
        <dbReference type="PROSITE" id="PS50215"/>
    </source>
</evidence>
<dbReference type="Proteomes" id="UP000574528">
    <property type="component" value="Unassembled WGS sequence"/>
</dbReference>
<dbReference type="Pfam" id="PF08516">
    <property type="entry name" value="ADAM_CR"/>
    <property type="match status" value="1"/>
</dbReference>
<dbReference type="GO" id="GO:0008584">
    <property type="term" value="P:male gonad development"/>
    <property type="evidence" value="ECO:0007669"/>
    <property type="project" value="TreeGrafter"/>
</dbReference>
<evidence type="ECO:0000313" key="5">
    <source>
        <dbReference type="EMBL" id="NXG49354.1"/>
    </source>
</evidence>
<dbReference type="AlphaFoldDB" id="A0A7K9C9Q0"/>
<feature type="disulfide bond" evidence="2">
    <location>
        <begin position="141"/>
        <end position="146"/>
    </location>
</feature>
<dbReference type="InterPro" id="IPR001590">
    <property type="entry name" value="Peptidase_M12B"/>
</dbReference>
<organism evidence="5 6">
    <name type="scientific">Psilopogon haemacephalus</name>
    <name type="common">coppersmith barbet</name>
    <dbReference type="NCBI Taxonomy" id="2585815"/>
    <lineage>
        <taxon>Eukaryota</taxon>
        <taxon>Metazoa</taxon>
        <taxon>Chordata</taxon>
        <taxon>Craniata</taxon>
        <taxon>Vertebrata</taxon>
        <taxon>Euteleostomi</taxon>
        <taxon>Archelosauria</taxon>
        <taxon>Archosauria</taxon>
        <taxon>Dinosauria</taxon>
        <taxon>Saurischia</taxon>
        <taxon>Theropoda</taxon>
        <taxon>Coelurosauria</taxon>
        <taxon>Aves</taxon>
        <taxon>Neognathae</taxon>
        <taxon>Neoaves</taxon>
        <taxon>Telluraves</taxon>
        <taxon>Coraciimorphae</taxon>
        <taxon>Piciformes</taxon>
        <taxon>Megalaimidae</taxon>
        <taxon>Psilopogon</taxon>
    </lineage>
</organism>
<dbReference type="GO" id="GO:0007155">
    <property type="term" value="P:cell adhesion"/>
    <property type="evidence" value="ECO:0007669"/>
    <property type="project" value="TreeGrafter"/>
</dbReference>
<dbReference type="PROSITE" id="PS00427">
    <property type="entry name" value="DISINTEGRIN_1"/>
    <property type="match status" value="1"/>
</dbReference>
<accession>A0A7K9C9Q0</accession>
<keyword evidence="6" id="KW-1185">Reference proteome</keyword>
<dbReference type="GO" id="GO:0004222">
    <property type="term" value="F:metalloendopeptidase activity"/>
    <property type="evidence" value="ECO:0007669"/>
    <property type="project" value="InterPro"/>
</dbReference>
<feature type="domain" description="Disintegrin" evidence="3">
    <location>
        <begin position="194"/>
        <end position="281"/>
    </location>
</feature>